<dbReference type="PANTHER" id="PTHR46664:SF1">
    <property type="entry name" value="ATM INTERACTOR"/>
    <property type="match status" value="1"/>
</dbReference>
<dbReference type="SUPFAM" id="SSF57716">
    <property type="entry name" value="Glucocorticoid receptor-like (DNA-binding domain)"/>
    <property type="match status" value="1"/>
</dbReference>
<dbReference type="Gene3D" id="3.30.160.60">
    <property type="entry name" value="Classic Zinc Finger"/>
    <property type="match status" value="1"/>
</dbReference>
<dbReference type="EMBL" id="OU963920">
    <property type="protein sequence ID" value="CAH0404158.1"/>
    <property type="molecule type" value="Genomic_DNA"/>
</dbReference>
<evidence type="ECO:0008006" key="7">
    <source>
        <dbReference type="Google" id="ProtNLM"/>
    </source>
</evidence>
<dbReference type="PROSITE" id="PS50157">
    <property type="entry name" value="ZINC_FINGER_C2H2_2"/>
    <property type="match status" value="1"/>
</dbReference>
<evidence type="ECO:0000313" key="6">
    <source>
        <dbReference type="Proteomes" id="UP001153292"/>
    </source>
</evidence>
<dbReference type="InterPro" id="IPR055303">
    <property type="entry name" value="ATMIN"/>
</dbReference>
<evidence type="ECO:0000256" key="1">
    <source>
        <dbReference type="PROSITE-ProRule" id="PRU00042"/>
    </source>
</evidence>
<reference evidence="5" key="1">
    <citation type="submission" date="2021-12" db="EMBL/GenBank/DDBJ databases">
        <authorList>
            <person name="King R."/>
        </authorList>
    </citation>
    <scope>NUCLEOTIDE SEQUENCE</scope>
</reference>
<proteinExistence type="predicted"/>
<evidence type="ECO:0000259" key="3">
    <source>
        <dbReference type="PROSITE" id="PS50157"/>
    </source>
</evidence>
<keyword evidence="1" id="KW-0862">Zinc</keyword>
<feature type="domain" description="C2H2-type" evidence="3">
    <location>
        <begin position="194"/>
        <end position="223"/>
    </location>
</feature>
<protein>
    <recommendedName>
        <fullName evidence="7">C2H2-type domain-containing protein</fullName>
    </recommendedName>
</protein>
<dbReference type="InterPro" id="IPR012934">
    <property type="entry name" value="Znf_AD"/>
</dbReference>
<accession>A0ABN8BCJ5</accession>
<organism evidence="5 6">
    <name type="scientific">Chilo suppressalis</name>
    <name type="common">Asiatic rice borer moth</name>
    <dbReference type="NCBI Taxonomy" id="168631"/>
    <lineage>
        <taxon>Eukaryota</taxon>
        <taxon>Metazoa</taxon>
        <taxon>Ecdysozoa</taxon>
        <taxon>Arthropoda</taxon>
        <taxon>Hexapoda</taxon>
        <taxon>Insecta</taxon>
        <taxon>Pterygota</taxon>
        <taxon>Neoptera</taxon>
        <taxon>Endopterygota</taxon>
        <taxon>Lepidoptera</taxon>
        <taxon>Glossata</taxon>
        <taxon>Ditrysia</taxon>
        <taxon>Pyraloidea</taxon>
        <taxon>Crambidae</taxon>
        <taxon>Crambinae</taxon>
        <taxon>Chilo</taxon>
    </lineage>
</organism>
<gene>
    <name evidence="5" type="ORF">CHILSU_LOCUS7472</name>
</gene>
<dbReference type="InterPro" id="IPR013087">
    <property type="entry name" value="Znf_C2H2_type"/>
</dbReference>
<comment type="caution">
    <text evidence="2">Lacks conserved residue(s) required for the propagation of feature annotation.</text>
</comment>
<dbReference type="SMART" id="SM00355">
    <property type="entry name" value="ZnF_C2H2"/>
    <property type="match status" value="4"/>
</dbReference>
<evidence type="ECO:0000256" key="2">
    <source>
        <dbReference type="PROSITE-ProRule" id="PRU01263"/>
    </source>
</evidence>
<evidence type="ECO:0000313" key="5">
    <source>
        <dbReference type="EMBL" id="CAH0404158.1"/>
    </source>
</evidence>
<dbReference type="PANTHER" id="PTHR46664">
    <property type="entry name" value="ATM INTERACTOR"/>
    <property type="match status" value="1"/>
</dbReference>
<sequence length="460" mass="53167">MLFLRILNCEFFKIIVLDSGEMKDMFEWGLAEDFSKYTEVQVVSTESISRLLCVKCEETLEKCKDFKMQCGQSDRLLRNLVKKTTQSPLPQAEDVKTSCILYDDRLTVTITANDTKERIYYPCPYQCVDKFLKKHDLLMHLVKNHKVPETFKIDLKYYCSYLNCSYNIFAGSKWFSGRKFLNQHYKKVHMSKIYSCAVCNSKFATDSDFNRHLRSCNQSFECEACDAKYTCKERLTVHLLRRHPELHKLYKDEKRARKRKVNQDTETKKAKIDSDKIADYIRDSPKRTSSTQTSILEANIKNDVTLIPWNSMPGKGDYTEAKTDEISTQTVFEDLLSIKSQTSEDDSIFFSETVSLSDIQTQTFPLEFGLSRSNKKTVTSGTQSPDLSIKETQTCFCLYHSPKPNYRLFDSIFSSPSSTNLISAETQTCETRSNIKSDVLLSFNSAETQTHFNEDMSKDI</sequence>
<dbReference type="PROSITE" id="PS51915">
    <property type="entry name" value="ZAD"/>
    <property type="match status" value="1"/>
</dbReference>
<keyword evidence="6" id="KW-1185">Reference proteome</keyword>
<feature type="domain" description="ZAD" evidence="4">
    <location>
        <begin position="7"/>
        <end position="80"/>
    </location>
</feature>
<name>A0ABN8BCJ5_CHISP</name>
<evidence type="ECO:0000259" key="4">
    <source>
        <dbReference type="PROSITE" id="PS51915"/>
    </source>
</evidence>
<dbReference type="Proteomes" id="UP001153292">
    <property type="component" value="Chromosome 27"/>
</dbReference>
<keyword evidence="1" id="KW-0863">Zinc-finger</keyword>
<dbReference type="SUPFAM" id="SSF57667">
    <property type="entry name" value="beta-beta-alpha zinc fingers"/>
    <property type="match status" value="1"/>
</dbReference>
<dbReference type="InterPro" id="IPR036236">
    <property type="entry name" value="Znf_C2H2_sf"/>
</dbReference>
<keyword evidence="1" id="KW-0479">Metal-binding</keyword>
<dbReference type="PROSITE" id="PS00028">
    <property type="entry name" value="ZINC_FINGER_C2H2_1"/>
    <property type="match status" value="2"/>
</dbReference>